<keyword evidence="2" id="KW-0282">Flagellum</keyword>
<dbReference type="GO" id="GO:0031514">
    <property type="term" value="C:motile cilium"/>
    <property type="evidence" value="ECO:0007669"/>
    <property type="project" value="UniProtKB-SubCell"/>
</dbReference>
<sequence>MSVDLVKTPSMHFLTGSNFEGSWNEAVHMMDGFGSYRYPDGSEYRGRFFAGKFHGFGQIKLSPPYRFTIKGVFNRGKLVSIEDMWFNDGLHVQGTLKDDHLICDNWDYLMPNDRRYQPERFYGLQPVGPTSYLTSNLTTRPVPANCFDAEEGLFNAETGWLFERPAPFSKTVYVSCPKQKKWIKRHCRAERKHFVEEPMPSFCREIIKNNLETENSQLGEITIYAPNQKIYRERYYPKLCKNETPANQQKQPQFKRTPFQTTTATELCLRAHQEKEEQLEMLLSRSHCNDATPPFDKARQWTSSSQAVDGDSGATHTISNSCSEASLHTKVKDLYDSARVMIYKKNIGNLSAVQSNLKRPTSFMDITRSIFEL</sequence>
<keyword evidence="3" id="KW-0969">Cilium</keyword>
<proteinExistence type="predicted"/>
<dbReference type="OMA" id="VEDMWFS"/>
<evidence type="ECO:0000313" key="6">
    <source>
        <dbReference type="Proteomes" id="UP000001070"/>
    </source>
</evidence>
<dbReference type="EMBL" id="CH916366">
    <property type="protein sequence ID" value="EDV96538.1"/>
    <property type="molecule type" value="Genomic_DNA"/>
</dbReference>
<evidence type="ECO:0000256" key="3">
    <source>
        <dbReference type="ARBA" id="ARBA00023069"/>
    </source>
</evidence>
<name>B4IY88_DROGR</name>
<organism evidence="6">
    <name type="scientific">Drosophila grimshawi</name>
    <name type="common">Hawaiian fruit fly</name>
    <name type="synonym">Idiomyia grimshawi</name>
    <dbReference type="NCBI Taxonomy" id="7222"/>
    <lineage>
        <taxon>Eukaryota</taxon>
        <taxon>Metazoa</taxon>
        <taxon>Ecdysozoa</taxon>
        <taxon>Arthropoda</taxon>
        <taxon>Hexapoda</taxon>
        <taxon>Insecta</taxon>
        <taxon>Pterygota</taxon>
        <taxon>Neoptera</taxon>
        <taxon>Endopterygota</taxon>
        <taxon>Diptera</taxon>
        <taxon>Brachycera</taxon>
        <taxon>Muscomorpha</taxon>
        <taxon>Ephydroidea</taxon>
        <taxon>Drosophilidae</taxon>
        <taxon>Drosophila</taxon>
        <taxon>Hawaiian Drosophila</taxon>
    </lineage>
</organism>
<dbReference type="KEGG" id="dgr:6557542"/>
<keyword evidence="4" id="KW-0966">Cell projection</keyword>
<accession>B4IY88</accession>
<comment type="subcellular location">
    <subcellularLocation>
        <location evidence="1">Cell projection</location>
        <location evidence="1">Cilium</location>
        <location evidence="1">Flagellum</location>
    </subcellularLocation>
</comment>
<dbReference type="SUPFAM" id="SSF82185">
    <property type="entry name" value="Histone H3 K4-specific methyltransferase SET7/9 N-terminal domain"/>
    <property type="match status" value="1"/>
</dbReference>
<keyword evidence="6" id="KW-1185">Reference proteome</keyword>
<reference evidence="5 6" key="1">
    <citation type="journal article" date="2007" name="Nature">
        <title>Evolution of genes and genomes on the Drosophila phylogeny.</title>
        <authorList>
            <consortium name="Drosophila 12 Genomes Consortium"/>
            <person name="Clark A.G."/>
            <person name="Eisen M.B."/>
            <person name="Smith D.R."/>
            <person name="Bergman C.M."/>
            <person name="Oliver B."/>
            <person name="Markow T.A."/>
            <person name="Kaufman T.C."/>
            <person name="Kellis M."/>
            <person name="Gelbart W."/>
            <person name="Iyer V.N."/>
            <person name="Pollard D.A."/>
            <person name="Sackton T.B."/>
            <person name="Larracuente A.M."/>
            <person name="Singh N.D."/>
            <person name="Abad J.P."/>
            <person name="Abt D.N."/>
            <person name="Adryan B."/>
            <person name="Aguade M."/>
            <person name="Akashi H."/>
            <person name="Anderson W.W."/>
            <person name="Aquadro C.F."/>
            <person name="Ardell D.H."/>
            <person name="Arguello R."/>
            <person name="Artieri C.G."/>
            <person name="Barbash D.A."/>
            <person name="Barker D."/>
            <person name="Barsanti P."/>
            <person name="Batterham P."/>
            <person name="Batzoglou S."/>
            <person name="Begun D."/>
            <person name="Bhutkar A."/>
            <person name="Blanco E."/>
            <person name="Bosak S.A."/>
            <person name="Bradley R.K."/>
            <person name="Brand A.D."/>
            <person name="Brent M.R."/>
            <person name="Brooks A.N."/>
            <person name="Brown R.H."/>
            <person name="Butlin R.K."/>
            <person name="Caggese C."/>
            <person name="Calvi B.R."/>
            <person name="Bernardo de Carvalho A."/>
            <person name="Caspi A."/>
            <person name="Castrezana S."/>
            <person name="Celniker S.E."/>
            <person name="Chang J.L."/>
            <person name="Chapple C."/>
            <person name="Chatterji S."/>
            <person name="Chinwalla A."/>
            <person name="Civetta A."/>
            <person name="Clifton S.W."/>
            <person name="Comeron J.M."/>
            <person name="Costello J.C."/>
            <person name="Coyne J.A."/>
            <person name="Daub J."/>
            <person name="David R.G."/>
            <person name="Delcher A.L."/>
            <person name="Delehaunty K."/>
            <person name="Do C.B."/>
            <person name="Ebling H."/>
            <person name="Edwards K."/>
            <person name="Eickbush T."/>
            <person name="Evans J.D."/>
            <person name="Filipski A."/>
            <person name="Findeiss S."/>
            <person name="Freyhult E."/>
            <person name="Fulton L."/>
            <person name="Fulton R."/>
            <person name="Garcia A.C."/>
            <person name="Gardiner A."/>
            <person name="Garfield D.A."/>
            <person name="Garvin B.E."/>
            <person name="Gibson G."/>
            <person name="Gilbert D."/>
            <person name="Gnerre S."/>
            <person name="Godfrey J."/>
            <person name="Good R."/>
            <person name="Gotea V."/>
            <person name="Gravely B."/>
            <person name="Greenberg A.J."/>
            <person name="Griffiths-Jones S."/>
            <person name="Gross S."/>
            <person name="Guigo R."/>
            <person name="Gustafson E.A."/>
            <person name="Haerty W."/>
            <person name="Hahn M.W."/>
            <person name="Halligan D.L."/>
            <person name="Halpern A.L."/>
            <person name="Halter G.M."/>
            <person name="Han M.V."/>
            <person name="Heger A."/>
            <person name="Hillier L."/>
            <person name="Hinrichs A.S."/>
            <person name="Holmes I."/>
            <person name="Hoskins R.A."/>
            <person name="Hubisz M.J."/>
            <person name="Hultmark D."/>
            <person name="Huntley M.A."/>
            <person name="Jaffe D.B."/>
            <person name="Jagadeeshan S."/>
            <person name="Jeck W.R."/>
            <person name="Johnson J."/>
            <person name="Jones C.D."/>
            <person name="Jordan W.C."/>
            <person name="Karpen G.H."/>
            <person name="Kataoka E."/>
            <person name="Keightley P.D."/>
            <person name="Kheradpour P."/>
            <person name="Kirkness E.F."/>
            <person name="Koerich L.B."/>
            <person name="Kristiansen K."/>
            <person name="Kudrna D."/>
            <person name="Kulathinal R.J."/>
            <person name="Kumar S."/>
            <person name="Kwok R."/>
            <person name="Lander E."/>
            <person name="Langley C.H."/>
            <person name="Lapoint R."/>
            <person name="Lazzaro B.P."/>
            <person name="Lee S.J."/>
            <person name="Levesque L."/>
            <person name="Li R."/>
            <person name="Lin C.F."/>
            <person name="Lin M.F."/>
            <person name="Lindblad-Toh K."/>
            <person name="Llopart A."/>
            <person name="Long M."/>
            <person name="Low L."/>
            <person name="Lozovsky E."/>
            <person name="Lu J."/>
            <person name="Luo M."/>
            <person name="Machado C.A."/>
            <person name="Makalowski W."/>
            <person name="Marzo M."/>
            <person name="Matsuda M."/>
            <person name="Matzkin L."/>
            <person name="McAllister B."/>
            <person name="McBride C.S."/>
            <person name="McKernan B."/>
            <person name="McKernan K."/>
            <person name="Mendez-Lago M."/>
            <person name="Minx P."/>
            <person name="Mollenhauer M.U."/>
            <person name="Montooth K."/>
            <person name="Mount S.M."/>
            <person name="Mu X."/>
            <person name="Myers E."/>
            <person name="Negre B."/>
            <person name="Newfeld S."/>
            <person name="Nielsen R."/>
            <person name="Noor M.A."/>
            <person name="O'Grady P."/>
            <person name="Pachter L."/>
            <person name="Papaceit M."/>
            <person name="Parisi M.J."/>
            <person name="Parisi M."/>
            <person name="Parts L."/>
            <person name="Pedersen J.S."/>
            <person name="Pesole G."/>
            <person name="Phillippy A.M."/>
            <person name="Ponting C.P."/>
            <person name="Pop M."/>
            <person name="Porcelli D."/>
            <person name="Powell J.R."/>
            <person name="Prohaska S."/>
            <person name="Pruitt K."/>
            <person name="Puig M."/>
            <person name="Quesneville H."/>
            <person name="Ram K.R."/>
            <person name="Rand D."/>
            <person name="Rasmussen M.D."/>
            <person name="Reed L.K."/>
            <person name="Reenan R."/>
            <person name="Reily A."/>
            <person name="Remington K.A."/>
            <person name="Rieger T.T."/>
            <person name="Ritchie M.G."/>
            <person name="Robin C."/>
            <person name="Rogers Y.H."/>
            <person name="Rohde C."/>
            <person name="Rozas J."/>
            <person name="Rubenfield M.J."/>
            <person name="Ruiz A."/>
            <person name="Russo S."/>
            <person name="Salzberg S.L."/>
            <person name="Sanchez-Gracia A."/>
            <person name="Saranga D.J."/>
            <person name="Sato H."/>
            <person name="Schaeffer S.W."/>
            <person name="Schatz M.C."/>
            <person name="Schlenke T."/>
            <person name="Schwartz R."/>
            <person name="Segarra C."/>
            <person name="Singh R.S."/>
            <person name="Sirot L."/>
            <person name="Sirota M."/>
            <person name="Sisneros N.B."/>
            <person name="Smith C.D."/>
            <person name="Smith T.F."/>
            <person name="Spieth J."/>
            <person name="Stage D.E."/>
            <person name="Stark A."/>
            <person name="Stephan W."/>
            <person name="Strausberg R.L."/>
            <person name="Strempel S."/>
            <person name="Sturgill D."/>
            <person name="Sutton G."/>
            <person name="Sutton G.G."/>
            <person name="Tao W."/>
            <person name="Teichmann S."/>
            <person name="Tobari Y.N."/>
            <person name="Tomimura Y."/>
            <person name="Tsolas J.M."/>
            <person name="Valente V.L."/>
            <person name="Venter E."/>
            <person name="Venter J.C."/>
            <person name="Vicario S."/>
            <person name="Vieira F.G."/>
            <person name="Vilella A.J."/>
            <person name="Villasante A."/>
            <person name="Walenz B."/>
            <person name="Wang J."/>
            <person name="Wasserman M."/>
            <person name="Watts T."/>
            <person name="Wilson D."/>
            <person name="Wilson R.K."/>
            <person name="Wing R.A."/>
            <person name="Wolfner M.F."/>
            <person name="Wong A."/>
            <person name="Wong G.K."/>
            <person name="Wu C.I."/>
            <person name="Wu G."/>
            <person name="Yamamoto D."/>
            <person name="Yang H.P."/>
            <person name="Yang S.P."/>
            <person name="Yorke J.A."/>
            <person name="Yoshida K."/>
            <person name="Zdobnov E."/>
            <person name="Zhang P."/>
            <person name="Zhang Y."/>
            <person name="Zimin A.V."/>
            <person name="Baldwin J."/>
            <person name="Abdouelleil A."/>
            <person name="Abdulkadir J."/>
            <person name="Abebe A."/>
            <person name="Abera B."/>
            <person name="Abreu J."/>
            <person name="Acer S.C."/>
            <person name="Aftuck L."/>
            <person name="Alexander A."/>
            <person name="An P."/>
            <person name="Anderson E."/>
            <person name="Anderson S."/>
            <person name="Arachi H."/>
            <person name="Azer M."/>
            <person name="Bachantsang P."/>
            <person name="Barry A."/>
            <person name="Bayul T."/>
            <person name="Berlin A."/>
            <person name="Bessette D."/>
            <person name="Bloom T."/>
            <person name="Blye J."/>
            <person name="Boguslavskiy L."/>
            <person name="Bonnet C."/>
            <person name="Boukhgalter B."/>
            <person name="Bourzgui I."/>
            <person name="Brown A."/>
            <person name="Cahill P."/>
            <person name="Channer S."/>
            <person name="Cheshatsang Y."/>
            <person name="Chuda L."/>
            <person name="Citroen M."/>
            <person name="Collymore A."/>
            <person name="Cooke P."/>
            <person name="Costello M."/>
            <person name="D'Aco K."/>
            <person name="Daza R."/>
            <person name="De Haan G."/>
            <person name="DeGray S."/>
            <person name="DeMaso C."/>
            <person name="Dhargay N."/>
            <person name="Dooley K."/>
            <person name="Dooley E."/>
            <person name="Doricent M."/>
            <person name="Dorje P."/>
            <person name="Dorjee K."/>
            <person name="Dupes A."/>
            <person name="Elong R."/>
            <person name="Falk J."/>
            <person name="Farina A."/>
            <person name="Faro S."/>
            <person name="Ferguson D."/>
            <person name="Fisher S."/>
            <person name="Foley C.D."/>
            <person name="Franke A."/>
            <person name="Friedrich D."/>
            <person name="Gadbois L."/>
            <person name="Gearin G."/>
            <person name="Gearin C.R."/>
            <person name="Giannoukos G."/>
            <person name="Goode T."/>
            <person name="Graham J."/>
            <person name="Grandbois E."/>
            <person name="Grewal S."/>
            <person name="Gyaltsen K."/>
            <person name="Hafez N."/>
            <person name="Hagos B."/>
            <person name="Hall J."/>
            <person name="Henson C."/>
            <person name="Hollinger A."/>
            <person name="Honan T."/>
            <person name="Huard M.D."/>
            <person name="Hughes L."/>
            <person name="Hurhula B."/>
            <person name="Husby M.E."/>
            <person name="Kamat A."/>
            <person name="Kanga B."/>
            <person name="Kashin S."/>
            <person name="Khazanovich D."/>
            <person name="Kisner P."/>
            <person name="Lance K."/>
            <person name="Lara M."/>
            <person name="Lee W."/>
            <person name="Lennon N."/>
            <person name="Letendre F."/>
            <person name="LeVine R."/>
            <person name="Lipovsky A."/>
            <person name="Liu X."/>
            <person name="Liu J."/>
            <person name="Liu S."/>
            <person name="Lokyitsang T."/>
            <person name="Lokyitsang Y."/>
            <person name="Lubonja R."/>
            <person name="Lui A."/>
            <person name="MacDonald P."/>
            <person name="Magnisalis V."/>
            <person name="Maru K."/>
            <person name="Matthews C."/>
            <person name="McCusker W."/>
            <person name="McDonough S."/>
            <person name="Mehta T."/>
            <person name="Meldrim J."/>
            <person name="Meneus L."/>
            <person name="Mihai O."/>
            <person name="Mihalev A."/>
            <person name="Mihova T."/>
            <person name="Mittelman R."/>
            <person name="Mlenga V."/>
            <person name="Montmayeur A."/>
            <person name="Mulrain L."/>
            <person name="Navidi A."/>
            <person name="Naylor J."/>
            <person name="Negash T."/>
            <person name="Nguyen T."/>
            <person name="Nguyen N."/>
            <person name="Nicol R."/>
            <person name="Norbu C."/>
            <person name="Norbu N."/>
            <person name="Novod N."/>
            <person name="O'Neill B."/>
            <person name="Osman S."/>
            <person name="Markiewicz E."/>
            <person name="Oyono O.L."/>
            <person name="Patti C."/>
            <person name="Phunkhang P."/>
            <person name="Pierre F."/>
            <person name="Priest M."/>
            <person name="Raghuraman S."/>
            <person name="Rege F."/>
            <person name="Reyes R."/>
            <person name="Rise C."/>
            <person name="Rogov P."/>
            <person name="Ross K."/>
            <person name="Ryan E."/>
            <person name="Settipalli S."/>
            <person name="Shea T."/>
            <person name="Sherpa N."/>
            <person name="Shi L."/>
            <person name="Shih D."/>
            <person name="Sparrow T."/>
            <person name="Spaulding J."/>
            <person name="Stalker J."/>
            <person name="Stange-Thomann N."/>
            <person name="Stavropoulos S."/>
            <person name="Stone C."/>
            <person name="Strader C."/>
            <person name="Tesfaye S."/>
            <person name="Thomson T."/>
            <person name="Thoulutsang Y."/>
            <person name="Thoulutsang D."/>
            <person name="Topham K."/>
            <person name="Topping I."/>
            <person name="Tsamla T."/>
            <person name="Vassiliev H."/>
            <person name="Vo A."/>
            <person name="Wangchuk T."/>
            <person name="Wangdi T."/>
            <person name="Weiand M."/>
            <person name="Wilkinson J."/>
            <person name="Wilson A."/>
            <person name="Yadav S."/>
            <person name="Young G."/>
            <person name="Yu Q."/>
            <person name="Zembek L."/>
            <person name="Zhong D."/>
            <person name="Zimmer A."/>
            <person name="Zwirko Z."/>
            <person name="Jaffe D.B."/>
            <person name="Alvarez P."/>
            <person name="Brockman W."/>
            <person name="Butler J."/>
            <person name="Chin C."/>
            <person name="Gnerre S."/>
            <person name="Grabherr M."/>
            <person name="Kleber M."/>
            <person name="Mauceli E."/>
            <person name="MacCallum I."/>
        </authorList>
    </citation>
    <scope>NUCLEOTIDE SEQUENCE [LARGE SCALE GENOMIC DNA]</scope>
    <source>
        <strain evidence="6">Tucson 15287-2541.00</strain>
    </source>
</reference>
<protein>
    <submittedName>
        <fullName evidence="5">GH16306</fullName>
    </submittedName>
</protein>
<gene>
    <name evidence="5" type="primary">Dgri\GH16306</name>
    <name evidence="5" type="ORF">Dgri_GH16306</name>
</gene>
<evidence type="ECO:0000256" key="4">
    <source>
        <dbReference type="ARBA" id="ARBA00023273"/>
    </source>
</evidence>
<dbReference type="PANTHER" id="PTHR46437">
    <property type="entry name" value="MORN REPEAT-CONTAINING PROTEIN 5"/>
    <property type="match status" value="1"/>
</dbReference>
<dbReference type="eggNOG" id="KOG0231">
    <property type="taxonomic scope" value="Eukaryota"/>
</dbReference>
<dbReference type="Proteomes" id="UP000001070">
    <property type="component" value="Unassembled WGS sequence"/>
</dbReference>
<evidence type="ECO:0000256" key="2">
    <source>
        <dbReference type="ARBA" id="ARBA00022846"/>
    </source>
</evidence>
<dbReference type="HOGENOM" id="CLU_059240_0_0_1"/>
<evidence type="ECO:0000256" key="1">
    <source>
        <dbReference type="ARBA" id="ARBA00004230"/>
    </source>
</evidence>
<evidence type="ECO:0000313" key="5">
    <source>
        <dbReference type="EMBL" id="EDV96538.1"/>
    </source>
</evidence>
<dbReference type="PhylomeDB" id="B4IY88"/>
<dbReference type="AlphaFoldDB" id="B4IY88"/>
<dbReference type="OrthoDB" id="300500at2759"/>
<dbReference type="InterPro" id="IPR042814">
    <property type="entry name" value="Morn5"/>
</dbReference>
<dbReference type="STRING" id="7222.B4IY88"/>
<dbReference type="SMR" id="B4IY88"/>
<dbReference type="InParanoid" id="B4IY88"/>
<dbReference type="PANTHER" id="PTHR46437:SF1">
    <property type="entry name" value="MORN REPEAT-CONTAINING PROTEIN 5"/>
    <property type="match status" value="1"/>
</dbReference>